<dbReference type="Proteomes" id="UP000035740">
    <property type="component" value="Unassembled WGS sequence"/>
</dbReference>
<name>A0A0J8B1M9_BETVV</name>
<proteinExistence type="predicted"/>
<gene>
    <name evidence="1" type="ORF">BVRB_027800</name>
</gene>
<dbReference type="EMBL" id="KQ098842">
    <property type="protein sequence ID" value="KMS93803.1"/>
    <property type="molecule type" value="Genomic_DNA"/>
</dbReference>
<keyword evidence="2" id="KW-1185">Reference proteome</keyword>
<protein>
    <submittedName>
        <fullName evidence="1">Uncharacterized protein</fullName>
    </submittedName>
</protein>
<reference evidence="1 2" key="1">
    <citation type="journal article" date="2014" name="Nature">
        <title>The genome of the recently domesticated crop plant sugar beet (Beta vulgaris).</title>
        <authorList>
            <person name="Dohm J.C."/>
            <person name="Minoche A.E."/>
            <person name="Holtgrawe D."/>
            <person name="Capella-Gutierrez S."/>
            <person name="Zakrzewski F."/>
            <person name="Tafer H."/>
            <person name="Rupp O."/>
            <person name="Sorensen T.R."/>
            <person name="Stracke R."/>
            <person name="Reinhardt R."/>
            <person name="Goesmann A."/>
            <person name="Kraft T."/>
            <person name="Schulz B."/>
            <person name="Stadler P.F."/>
            <person name="Schmidt T."/>
            <person name="Gabaldon T."/>
            <person name="Lehrach H."/>
            <person name="Weisshaar B."/>
            <person name="Himmelbauer H."/>
        </authorList>
    </citation>
    <scope>NUCLEOTIDE SEQUENCE [LARGE SCALE GENOMIC DNA]</scope>
    <source>
        <tissue evidence="1">Taproot</tissue>
    </source>
</reference>
<dbReference type="AlphaFoldDB" id="A0A0J8B1M9"/>
<dbReference type="Gramene" id="KMS93803">
    <property type="protein sequence ID" value="KMS93803"/>
    <property type="gene ID" value="BVRB_027800"/>
</dbReference>
<evidence type="ECO:0000313" key="2">
    <source>
        <dbReference type="Proteomes" id="UP000035740"/>
    </source>
</evidence>
<organism evidence="1 2">
    <name type="scientific">Beta vulgaris subsp. vulgaris</name>
    <name type="common">Beet</name>
    <dbReference type="NCBI Taxonomy" id="3555"/>
    <lineage>
        <taxon>Eukaryota</taxon>
        <taxon>Viridiplantae</taxon>
        <taxon>Streptophyta</taxon>
        <taxon>Embryophyta</taxon>
        <taxon>Tracheophyta</taxon>
        <taxon>Spermatophyta</taxon>
        <taxon>Magnoliopsida</taxon>
        <taxon>eudicotyledons</taxon>
        <taxon>Gunneridae</taxon>
        <taxon>Pentapetalae</taxon>
        <taxon>Caryophyllales</taxon>
        <taxon>Chenopodiaceae</taxon>
        <taxon>Betoideae</taxon>
        <taxon>Beta</taxon>
    </lineage>
</organism>
<accession>A0A0J8B1M9</accession>
<feature type="non-terminal residue" evidence="1">
    <location>
        <position position="83"/>
    </location>
</feature>
<evidence type="ECO:0000313" key="1">
    <source>
        <dbReference type="EMBL" id="KMS93803.1"/>
    </source>
</evidence>
<sequence>MKCTLVESKSLKGLFPVEVNTDVTEMFEFTCQTKRLDNPKTCSVVQECFLAVKGIALLVDELGKARDVAFNDSDPHHTALLTK</sequence>